<reference evidence="4" key="3">
    <citation type="submission" date="2018-08" db="EMBL/GenBank/DDBJ databases">
        <title>Leveraging single-cell genomics to expand the Fungal Tree of Life.</title>
        <authorList>
            <consortium name="DOE Joint Genome Institute"/>
            <person name="Ahrendt S.R."/>
            <person name="Quandt C.A."/>
            <person name="Ciobanu D."/>
            <person name="Clum A."/>
            <person name="Salamov A."/>
            <person name="Andreopoulos B."/>
            <person name="Cheng J.-F."/>
            <person name="Woyke T."/>
            <person name="Pelin A."/>
            <person name="Henrissat B."/>
            <person name="Reynolds N."/>
            <person name="Benny G.L."/>
            <person name="Smith M.E."/>
            <person name="James T.Y."/>
            <person name="Grigoriev I.V."/>
        </authorList>
    </citation>
    <scope>NUCLEOTIDE SEQUENCE</scope>
    <source>
        <strain evidence="4">ATCC 52028</strain>
    </source>
</reference>
<dbReference type="Proteomes" id="UP000268535">
    <property type="component" value="Unassembled WGS sequence"/>
</dbReference>
<keyword evidence="7" id="KW-1185">Reference proteome</keyword>
<evidence type="ECO:0000259" key="3">
    <source>
        <dbReference type="PROSITE" id="PS51339"/>
    </source>
</evidence>
<proteinExistence type="predicted"/>
<dbReference type="InterPro" id="IPR016130">
    <property type="entry name" value="Tyr_Pase_AS"/>
</dbReference>
<protein>
    <submittedName>
        <fullName evidence="4">Phosphatases II</fullName>
    </submittedName>
</protein>
<feature type="active site" description="Phosphocysteine intermediate" evidence="1">
    <location>
        <position position="209"/>
    </location>
</feature>
<dbReference type="GO" id="GO:0004438">
    <property type="term" value="F:phosphatidylinositol-3-phosphate phosphatase activity"/>
    <property type="evidence" value="ECO:0007669"/>
    <property type="project" value="TreeGrafter"/>
</dbReference>
<dbReference type="SUPFAM" id="SSF52799">
    <property type="entry name" value="(Phosphotyrosine protein) phosphatases II"/>
    <property type="match status" value="1"/>
</dbReference>
<dbReference type="Proteomes" id="UP000274922">
    <property type="component" value="Unassembled WGS sequence"/>
</dbReference>
<feature type="binding site" evidence="2">
    <location>
        <begin position="209"/>
        <end position="215"/>
    </location>
    <ligand>
        <name>substrate</name>
    </ligand>
</feature>
<dbReference type="InterPro" id="IPR030564">
    <property type="entry name" value="Myotubularin"/>
</dbReference>
<dbReference type="GO" id="GO:0005737">
    <property type="term" value="C:cytoplasm"/>
    <property type="evidence" value="ECO:0007669"/>
    <property type="project" value="TreeGrafter"/>
</dbReference>
<dbReference type="GO" id="GO:0016020">
    <property type="term" value="C:membrane"/>
    <property type="evidence" value="ECO:0007669"/>
    <property type="project" value="TreeGrafter"/>
</dbReference>
<dbReference type="PROSITE" id="PS00383">
    <property type="entry name" value="TYR_PHOSPHATASE_1"/>
    <property type="match status" value="1"/>
</dbReference>
<feature type="non-terminal residue" evidence="4">
    <location>
        <position position="1"/>
    </location>
</feature>
<dbReference type="PANTHER" id="PTHR10807">
    <property type="entry name" value="MYOTUBULARIN-RELATED"/>
    <property type="match status" value="1"/>
</dbReference>
<dbReference type="InterPro" id="IPR010569">
    <property type="entry name" value="Myotubularin-like_Pase_dom"/>
</dbReference>
<sequence>EGWRMSQINAAFLFAPTYPDRLVVPARLSDNVLKHAGAFRSKCRIPVLSYVHPDGTSITRSAQPFVGLQMKRSIQDEKLVKAIFQSHLRRGPRPSEAPPRGSRDLILDARPQANALGQTAMGAGTENADLYECDLHFLGIENIHVVRDTHLRVLDALHPCFCERREQRSALIHGMIARTGWTKHIRTILEGARFMVSAIQHQRHVLVHCSDGWDRTAQLCSLAALCADPFYRTTRGFMVLFEKEWASFGHKFRDRGGLLTKRPEVSHHTPLSLSGQQTTQTAALALDYTPVDSKESAPIISQYLDCVYQLMVQYPTAFEFGPPLLAFLNTHAFSGMFDIALANCEAER</sequence>
<dbReference type="Pfam" id="PF06602">
    <property type="entry name" value="Myotub-related"/>
    <property type="match status" value="1"/>
</dbReference>
<accession>A0A4P9WX83</accession>
<dbReference type="EMBL" id="ML014267">
    <property type="protein sequence ID" value="RKO99653.1"/>
    <property type="molecule type" value="Genomic_DNA"/>
</dbReference>
<dbReference type="PANTHER" id="PTHR10807:SF128">
    <property type="entry name" value="PHOSPHATIDYLINOSITOL-3,5-BISPHOSPHATE 3-PHOSPHATASE"/>
    <property type="match status" value="1"/>
</dbReference>
<feature type="binding site" evidence="2">
    <location>
        <begin position="142"/>
        <end position="143"/>
    </location>
    <ligand>
        <name>substrate</name>
    </ligand>
</feature>
<feature type="non-terminal residue" evidence="4">
    <location>
        <position position="348"/>
    </location>
</feature>
<dbReference type="EMBL" id="ML009304">
    <property type="protein sequence ID" value="RKO97342.1"/>
    <property type="molecule type" value="Genomic_DNA"/>
</dbReference>
<gene>
    <name evidence="4" type="ORF">CAUPRSCDRAFT_4632</name>
    <name evidence="5" type="ORF">CXG81DRAFT_3995</name>
</gene>
<evidence type="ECO:0000313" key="4">
    <source>
        <dbReference type="EMBL" id="RKO97342.1"/>
    </source>
</evidence>
<dbReference type="STRING" id="1555241.A0A4P9WX83"/>
<reference evidence="6 7" key="1">
    <citation type="journal article" date="2018" name="Nat. Microbiol.">
        <title>Leveraging single-cell genomics to expand the fungal tree of life.</title>
        <authorList>
            <person name="Ahrendt S.R."/>
            <person name="Quandt C.A."/>
            <person name="Ciobanu D."/>
            <person name="Clum A."/>
            <person name="Salamov A."/>
            <person name="Andreopoulos B."/>
            <person name="Cheng J.F."/>
            <person name="Woyke T."/>
            <person name="Pelin A."/>
            <person name="Henrissat B."/>
            <person name="Reynolds N.K."/>
            <person name="Benny G.L."/>
            <person name="Smith M.E."/>
            <person name="James T.Y."/>
            <person name="Grigoriev I.V."/>
        </authorList>
    </citation>
    <scope>NUCLEOTIDE SEQUENCE [LARGE SCALE GENOMIC DNA]</scope>
    <source>
        <strain evidence="6 7">ATCC 52028</strain>
    </source>
</reference>
<dbReference type="GO" id="GO:0046856">
    <property type="term" value="P:phosphatidylinositol dephosphorylation"/>
    <property type="evidence" value="ECO:0007669"/>
    <property type="project" value="TreeGrafter"/>
</dbReference>
<dbReference type="AlphaFoldDB" id="A0A4P9WX83"/>
<dbReference type="OrthoDB" id="271628at2759"/>
<dbReference type="InterPro" id="IPR029021">
    <property type="entry name" value="Prot-tyrosine_phosphatase-like"/>
</dbReference>
<organism evidence="4 6">
    <name type="scientific">Caulochytrium protostelioides</name>
    <dbReference type="NCBI Taxonomy" id="1555241"/>
    <lineage>
        <taxon>Eukaryota</taxon>
        <taxon>Fungi</taxon>
        <taxon>Fungi incertae sedis</taxon>
        <taxon>Chytridiomycota</taxon>
        <taxon>Chytridiomycota incertae sedis</taxon>
        <taxon>Chytridiomycetes</taxon>
        <taxon>Caulochytriales</taxon>
        <taxon>Caulochytriaceae</taxon>
        <taxon>Caulochytrium</taxon>
    </lineage>
</organism>
<evidence type="ECO:0000313" key="5">
    <source>
        <dbReference type="EMBL" id="RKO99653.1"/>
    </source>
</evidence>
<evidence type="ECO:0000313" key="7">
    <source>
        <dbReference type="Proteomes" id="UP000274922"/>
    </source>
</evidence>
<dbReference type="PROSITE" id="PS51339">
    <property type="entry name" value="PPASE_MYOTUBULARIN"/>
    <property type="match status" value="1"/>
</dbReference>
<reference evidence="5" key="2">
    <citation type="submission" date="2018-04" db="EMBL/GenBank/DDBJ databases">
        <title>Leveraging single-cell genomics to expand the Fungal Tree of Life.</title>
        <authorList>
            <consortium name="DOE Joint Genome Institute"/>
            <person name="Ahrendt S.R."/>
            <person name="Quandt C.A."/>
            <person name="Ciobanu D."/>
            <person name="Clum A."/>
            <person name="Salamov A."/>
            <person name="Andreopoulos B."/>
            <person name="Cheng J.-F."/>
            <person name="Woyke T."/>
            <person name="Pelin A."/>
            <person name="Henrissat B."/>
            <person name="Benny G.L."/>
            <person name="Smith M.E."/>
            <person name="James T.Y."/>
            <person name="Grigoriev I.V."/>
        </authorList>
    </citation>
    <scope>NUCLEOTIDE SEQUENCE</scope>
    <source>
        <strain evidence="5">ATCC 52028</strain>
    </source>
</reference>
<feature type="domain" description="Myotubularin phosphatase" evidence="3">
    <location>
        <begin position="1"/>
        <end position="348"/>
    </location>
</feature>
<name>A0A4P9WX83_9FUNG</name>
<evidence type="ECO:0000313" key="6">
    <source>
        <dbReference type="Proteomes" id="UP000268535"/>
    </source>
</evidence>
<evidence type="ECO:0000256" key="2">
    <source>
        <dbReference type="PIRSR" id="PIRSR630564-2"/>
    </source>
</evidence>
<evidence type="ECO:0000256" key="1">
    <source>
        <dbReference type="PIRSR" id="PIRSR630564-1"/>
    </source>
</evidence>